<evidence type="ECO:0000313" key="3">
    <source>
        <dbReference type="EMBL" id="MCH84506.1"/>
    </source>
</evidence>
<proteinExistence type="predicted"/>
<sequence length="325" mass="37424">KNMEKTFDNSIVEVTSSQGSFVDATEDQQDKGSFGEREVLSGTPERVKRDMEFLNESWANMAENVDEEDALLNYLETKTPEIPKPTENFQSRLTKGQKKSQKKVNQSSKDSYATRSKNDKTFAISAVYAATSYLNRRRLWNSLNALQTQHDLPWCFIGDFNAILGSHENRGRTPPARLPMEEFQNWTDTFKLIHLPTKGATFTWENGRRGLRHTERRLDRAICNPSWLDMCTNLQVSTLAKHKSDHFPLLLDFNLNLISFASHFKFMRMWTTHPDCDKIIKDCWGKTVVGCPMYILSQKLKLVKDKLKSWNKVCFGNVHESVTSA</sequence>
<dbReference type="InterPro" id="IPR005135">
    <property type="entry name" value="Endo/exonuclease/phosphatase"/>
</dbReference>
<protein>
    <submittedName>
        <fullName evidence="3">RNA-directed DNA polymerase (Reverse transcriptase)</fullName>
    </submittedName>
</protein>
<dbReference type="Proteomes" id="UP000265520">
    <property type="component" value="Unassembled WGS sequence"/>
</dbReference>
<organism evidence="3 4">
    <name type="scientific">Trifolium medium</name>
    <dbReference type="NCBI Taxonomy" id="97028"/>
    <lineage>
        <taxon>Eukaryota</taxon>
        <taxon>Viridiplantae</taxon>
        <taxon>Streptophyta</taxon>
        <taxon>Embryophyta</taxon>
        <taxon>Tracheophyta</taxon>
        <taxon>Spermatophyta</taxon>
        <taxon>Magnoliopsida</taxon>
        <taxon>eudicotyledons</taxon>
        <taxon>Gunneridae</taxon>
        <taxon>Pentapetalae</taxon>
        <taxon>rosids</taxon>
        <taxon>fabids</taxon>
        <taxon>Fabales</taxon>
        <taxon>Fabaceae</taxon>
        <taxon>Papilionoideae</taxon>
        <taxon>50 kb inversion clade</taxon>
        <taxon>NPAAA clade</taxon>
        <taxon>Hologalegina</taxon>
        <taxon>IRL clade</taxon>
        <taxon>Trifolieae</taxon>
        <taxon>Trifolium</taxon>
    </lineage>
</organism>
<dbReference type="AlphaFoldDB" id="A0A392MAP0"/>
<dbReference type="EMBL" id="LXQA010006926">
    <property type="protein sequence ID" value="MCH84506.1"/>
    <property type="molecule type" value="Genomic_DNA"/>
</dbReference>
<keyword evidence="3" id="KW-0808">Transferase</keyword>
<feature type="region of interest" description="Disordered" evidence="1">
    <location>
        <begin position="82"/>
        <end position="115"/>
    </location>
</feature>
<dbReference type="Pfam" id="PF03372">
    <property type="entry name" value="Exo_endo_phos"/>
    <property type="match status" value="1"/>
</dbReference>
<dbReference type="SUPFAM" id="SSF56219">
    <property type="entry name" value="DNase I-like"/>
    <property type="match status" value="1"/>
</dbReference>
<dbReference type="InterPro" id="IPR036691">
    <property type="entry name" value="Endo/exonu/phosph_ase_sf"/>
</dbReference>
<dbReference type="GO" id="GO:0003964">
    <property type="term" value="F:RNA-directed DNA polymerase activity"/>
    <property type="evidence" value="ECO:0007669"/>
    <property type="project" value="UniProtKB-KW"/>
</dbReference>
<gene>
    <name evidence="3" type="ORF">A2U01_0005338</name>
</gene>
<feature type="non-terminal residue" evidence="3">
    <location>
        <position position="1"/>
    </location>
</feature>
<evidence type="ECO:0000259" key="2">
    <source>
        <dbReference type="Pfam" id="PF03372"/>
    </source>
</evidence>
<dbReference type="PANTHER" id="PTHR33710">
    <property type="entry name" value="BNAC02G09200D PROTEIN"/>
    <property type="match status" value="1"/>
</dbReference>
<feature type="compositionally biased region" description="Basic and acidic residues" evidence="1">
    <location>
        <begin position="28"/>
        <end position="40"/>
    </location>
</feature>
<dbReference type="Gene3D" id="3.60.10.10">
    <property type="entry name" value="Endonuclease/exonuclease/phosphatase"/>
    <property type="match status" value="1"/>
</dbReference>
<evidence type="ECO:0000313" key="4">
    <source>
        <dbReference type="Proteomes" id="UP000265520"/>
    </source>
</evidence>
<dbReference type="PANTHER" id="PTHR33710:SF77">
    <property type="entry name" value="DNASE I-LIKE SUPERFAMILY PROTEIN"/>
    <property type="match status" value="1"/>
</dbReference>
<feature type="domain" description="Endonuclease/exonuclease/phosphatase" evidence="2">
    <location>
        <begin position="124"/>
        <end position="228"/>
    </location>
</feature>
<feature type="region of interest" description="Disordered" evidence="1">
    <location>
        <begin position="16"/>
        <end position="40"/>
    </location>
</feature>
<evidence type="ECO:0000256" key="1">
    <source>
        <dbReference type="SAM" id="MobiDB-lite"/>
    </source>
</evidence>
<keyword evidence="3" id="KW-0548">Nucleotidyltransferase</keyword>
<keyword evidence="3" id="KW-0695">RNA-directed DNA polymerase</keyword>
<accession>A0A392MAP0</accession>
<comment type="caution">
    <text evidence="3">The sequence shown here is derived from an EMBL/GenBank/DDBJ whole genome shotgun (WGS) entry which is preliminary data.</text>
</comment>
<keyword evidence="4" id="KW-1185">Reference proteome</keyword>
<name>A0A392MAP0_9FABA</name>
<reference evidence="3 4" key="1">
    <citation type="journal article" date="2018" name="Front. Plant Sci.">
        <title>Red Clover (Trifolium pratense) and Zigzag Clover (T. medium) - A Picture of Genomic Similarities and Differences.</title>
        <authorList>
            <person name="Dluhosova J."/>
            <person name="Istvanek J."/>
            <person name="Nedelnik J."/>
            <person name="Repkova J."/>
        </authorList>
    </citation>
    <scope>NUCLEOTIDE SEQUENCE [LARGE SCALE GENOMIC DNA]</scope>
    <source>
        <strain evidence="4">cv. 10/8</strain>
        <tissue evidence="3">Leaf</tissue>
    </source>
</reference>